<dbReference type="EMBL" id="BART01007717">
    <property type="protein sequence ID" value="GAG62250.1"/>
    <property type="molecule type" value="Genomic_DNA"/>
</dbReference>
<dbReference type="AlphaFoldDB" id="X0YZZ7"/>
<accession>X0YZZ7</accession>
<evidence type="ECO:0000313" key="1">
    <source>
        <dbReference type="EMBL" id="GAG62250.1"/>
    </source>
</evidence>
<reference evidence="1" key="1">
    <citation type="journal article" date="2014" name="Front. Microbiol.">
        <title>High frequency of phylogenetically diverse reductive dehalogenase-homologous genes in deep subseafloor sedimentary metagenomes.</title>
        <authorList>
            <person name="Kawai M."/>
            <person name="Futagami T."/>
            <person name="Toyoda A."/>
            <person name="Takaki Y."/>
            <person name="Nishi S."/>
            <person name="Hori S."/>
            <person name="Arai W."/>
            <person name="Tsubouchi T."/>
            <person name="Morono Y."/>
            <person name="Uchiyama I."/>
            <person name="Ito T."/>
            <person name="Fujiyama A."/>
            <person name="Inagaki F."/>
            <person name="Takami H."/>
        </authorList>
    </citation>
    <scope>NUCLEOTIDE SEQUENCE</scope>
    <source>
        <strain evidence="1">Expedition CK06-06</strain>
    </source>
</reference>
<gene>
    <name evidence="1" type="ORF">S01H4_17500</name>
</gene>
<sequence>MFNKDRAVAVGIDGSYIKAVNYIFRHYVTLNYPFNKIESYSAELRCNLTTV</sequence>
<comment type="caution">
    <text evidence="1">The sequence shown here is derived from an EMBL/GenBank/DDBJ whole genome shotgun (WGS) entry which is preliminary data.</text>
</comment>
<organism evidence="1">
    <name type="scientific">marine sediment metagenome</name>
    <dbReference type="NCBI Taxonomy" id="412755"/>
    <lineage>
        <taxon>unclassified sequences</taxon>
        <taxon>metagenomes</taxon>
        <taxon>ecological metagenomes</taxon>
    </lineage>
</organism>
<name>X0YZZ7_9ZZZZ</name>
<protein>
    <submittedName>
        <fullName evidence="1">Uncharacterized protein</fullName>
    </submittedName>
</protein>
<proteinExistence type="predicted"/>